<dbReference type="UniPathway" id="UPA00053">
    <property type="reaction ID" value="UER00087"/>
</dbReference>
<feature type="binding site" evidence="8">
    <location>
        <position position="116"/>
    </location>
    <ligand>
        <name>shikimate</name>
        <dbReference type="ChEBI" id="CHEBI:36208"/>
    </ligand>
</feature>
<evidence type="ECO:0000256" key="1">
    <source>
        <dbReference type="ARBA" id="ARBA00004871"/>
    </source>
</evidence>
<name>A0A2R6XXX8_9BACL</name>
<feature type="domain" description="Shikimate dehydrogenase substrate binding N-terminal" evidence="10">
    <location>
        <begin position="21"/>
        <end position="103"/>
    </location>
</feature>
<dbReference type="PANTHER" id="PTHR21089:SF1">
    <property type="entry name" value="BIFUNCTIONAL 3-DEHYDROQUINATE DEHYDRATASE_SHIKIMATE DEHYDROGENASE, CHLOROPLASTIC"/>
    <property type="match status" value="1"/>
</dbReference>
<feature type="binding site" evidence="8">
    <location>
        <position position="76"/>
    </location>
    <ligand>
        <name>shikimate</name>
        <dbReference type="ChEBI" id="CHEBI:36208"/>
    </ligand>
</feature>
<dbReference type="InterPro" id="IPR006151">
    <property type="entry name" value="Shikm_DH/Glu-tRNA_Rdtase"/>
</dbReference>
<dbReference type="HAMAP" id="MF_00222">
    <property type="entry name" value="Shikimate_DH_AroE"/>
    <property type="match status" value="1"/>
</dbReference>
<feature type="binding site" evidence="8">
    <location>
        <position position="234"/>
    </location>
    <ligand>
        <name>NADP(+)</name>
        <dbReference type="ChEBI" id="CHEBI:58349"/>
    </ligand>
</feature>
<comment type="function">
    <text evidence="8">Involved in the biosynthesis of the chorismate, which leads to the biosynthesis of aromatic amino acids. Catalyzes the reversible NADPH linked reduction of 3-dehydroshikimate (DHSA) to yield shikimate (SA).</text>
</comment>
<gene>
    <name evidence="8" type="primary">aroE</name>
    <name evidence="12" type="ORF">BSOLF_2784</name>
</gene>
<dbReference type="Pfam" id="PF01488">
    <property type="entry name" value="Shikimate_DH"/>
    <property type="match status" value="1"/>
</dbReference>
<dbReference type="EC" id="1.1.1.25" evidence="2 8"/>
<keyword evidence="6 8" id="KW-0057">Aromatic amino acid biosynthesis</keyword>
<dbReference type="Gene3D" id="3.40.50.720">
    <property type="entry name" value="NAD(P)-binding Rossmann-like Domain"/>
    <property type="match status" value="1"/>
</dbReference>
<dbReference type="GO" id="GO:0004764">
    <property type="term" value="F:shikimate 3-dehydrogenase (NADP+) activity"/>
    <property type="evidence" value="ECO:0007669"/>
    <property type="project" value="UniProtKB-UniRule"/>
</dbReference>
<dbReference type="Gene3D" id="3.40.50.10860">
    <property type="entry name" value="Leucine Dehydrogenase, chain A, domain 1"/>
    <property type="match status" value="1"/>
</dbReference>
<evidence type="ECO:0000256" key="8">
    <source>
        <dbReference type="HAMAP-Rule" id="MF_00222"/>
    </source>
</evidence>
<dbReference type="InterPro" id="IPR022893">
    <property type="entry name" value="Shikimate_DH_fam"/>
</dbReference>
<feature type="binding site" evidence="8">
    <location>
        <position position="236"/>
    </location>
    <ligand>
        <name>shikimate</name>
        <dbReference type="ChEBI" id="CHEBI:36208"/>
    </ligand>
</feature>
<keyword evidence="5 8" id="KW-0560">Oxidoreductase</keyword>
<dbReference type="CDD" id="cd01065">
    <property type="entry name" value="NAD_bind_Shikimate_DH"/>
    <property type="match status" value="1"/>
</dbReference>
<comment type="caution">
    <text evidence="12">The sequence shown here is derived from an EMBL/GenBank/DDBJ whole genome shotgun (WGS) entry which is preliminary data.</text>
</comment>
<comment type="caution">
    <text evidence="8">Lacks conserved residue(s) required for the propagation of feature annotation.</text>
</comment>
<evidence type="ECO:0000256" key="3">
    <source>
        <dbReference type="ARBA" id="ARBA00022605"/>
    </source>
</evidence>
<evidence type="ECO:0000256" key="5">
    <source>
        <dbReference type="ARBA" id="ARBA00023002"/>
    </source>
</evidence>
<dbReference type="EMBL" id="PEBX01000155">
    <property type="protein sequence ID" value="PTQ55252.1"/>
    <property type="molecule type" value="Genomic_DNA"/>
</dbReference>
<comment type="subunit">
    <text evidence="8">Homodimer.</text>
</comment>
<dbReference type="InterPro" id="IPR011342">
    <property type="entry name" value="Shikimate_DH"/>
</dbReference>
<dbReference type="NCBIfam" id="NF001319">
    <property type="entry name" value="PRK00258.3-3"/>
    <property type="match status" value="1"/>
</dbReference>
<organism evidence="12 13">
    <name type="scientific">Candidatus Carbonibacillus altaicus</name>
    <dbReference type="NCBI Taxonomy" id="2163959"/>
    <lineage>
        <taxon>Bacteria</taxon>
        <taxon>Bacillati</taxon>
        <taxon>Bacillota</taxon>
        <taxon>Bacilli</taxon>
        <taxon>Bacillales</taxon>
        <taxon>Candidatus Carbonibacillus</taxon>
    </lineage>
</organism>
<dbReference type="SUPFAM" id="SSF53223">
    <property type="entry name" value="Aminoacid dehydrogenase-like, N-terminal domain"/>
    <property type="match status" value="1"/>
</dbReference>
<dbReference type="Pfam" id="PF08501">
    <property type="entry name" value="Shikimate_dh_N"/>
    <property type="match status" value="1"/>
</dbReference>
<dbReference type="PANTHER" id="PTHR21089">
    <property type="entry name" value="SHIKIMATE DEHYDROGENASE"/>
    <property type="match status" value="1"/>
</dbReference>
<evidence type="ECO:0000259" key="11">
    <source>
        <dbReference type="Pfam" id="PF18317"/>
    </source>
</evidence>
<evidence type="ECO:0000259" key="10">
    <source>
        <dbReference type="Pfam" id="PF08501"/>
    </source>
</evidence>
<evidence type="ECO:0000256" key="2">
    <source>
        <dbReference type="ARBA" id="ARBA00012962"/>
    </source>
</evidence>
<dbReference type="GO" id="GO:0009073">
    <property type="term" value="P:aromatic amino acid family biosynthetic process"/>
    <property type="evidence" value="ECO:0007669"/>
    <property type="project" value="UniProtKB-KW"/>
</dbReference>
<dbReference type="GO" id="GO:0008652">
    <property type="term" value="P:amino acid biosynthetic process"/>
    <property type="evidence" value="ECO:0007669"/>
    <property type="project" value="UniProtKB-KW"/>
</dbReference>
<dbReference type="InterPro" id="IPR046346">
    <property type="entry name" value="Aminoacid_DH-like_N_sf"/>
</dbReference>
<feature type="binding site" evidence="8">
    <location>
        <position position="101"/>
    </location>
    <ligand>
        <name>shikimate</name>
        <dbReference type="ChEBI" id="CHEBI:36208"/>
    </ligand>
</feature>
<evidence type="ECO:0000256" key="7">
    <source>
        <dbReference type="ARBA" id="ARBA00049442"/>
    </source>
</evidence>
<feature type="binding site" evidence="8">
    <location>
        <position position="257"/>
    </location>
    <ligand>
        <name>NADP(+)</name>
        <dbReference type="ChEBI" id="CHEBI:58349"/>
    </ligand>
</feature>
<comment type="pathway">
    <text evidence="1 8">Metabolic intermediate biosynthesis; chorismate biosynthesis; chorismate from D-erythrose 4-phosphate and phosphoenolpyruvate: step 4/7.</text>
</comment>
<keyword evidence="3 8" id="KW-0028">Amino-acid biosynthesis</keyword>
<accession>A0A2R6XXX8</accession>
<evidence type="ECO:0000313" key="13">
    <source>
        <dbReference type="Proteomes" id="UP000244338"/>
    </source>
</evidence>
<dbReference type="InterPro" id="IPR013708">
    <property type="entry name" value="Shikimate_DH-bd_N"/>
</dbReference>
<evidence type="ECO:0000256" key="6">
    <source>
        <dbReference type="ARBA" id="ARBA00023141"/>
    </source>
</evidence>
<dbReference type="InterPro" id="IPR036291">
    <property type="entry name" value="NAD(P)-bd_dom_sf"/>
</dbReference>
<dbReference type="SUPFAM" id="SSF51735">
    <property type="entry name" value="NAD(P)-binding Rossmann-fold domains"/>
    <property type="match status" value="1"/>
</dbReference>
<dbReference type="GO" id="GO:0009423">
    <property type="term" value="P:chorismate biosynthetic process"/>
    <property type="evidence" value="ECO:0007669"/>
    <property type="project" value="UniProtKB-UniRule"/>
</dbReference>
<dbReference type="GO" id="GO:0050661">
    <property type="term" value="F:NADP binding"/>
    <property type="evidence" value="ECO:0007669"/>
    <property type="project" value="InterPro"/>
</dbReference>
<evidence type="ECO:0000313" key="12">
    <source>
        <dbReference type="EMBL" id="PTQ55252.1"/>
    </source>
</evidence>
<dbReference type="Proteomes" id="UP000244338">
    <property type="component" value="Unassembled WGS sequence"/>
</dbReference>
<dbReference type="InterPro" id="IPR041121">
    <property type="entry name" value="SDH_C"/>
</dbReference>
<protein>
    <recommendedName>
        <fullName evidence="2 8">Shikimate dehydrogenase (NADP(+))</fullName>
        <shortName evidence="8">SDH</shortName>
        <ecNumber evidence="2 8">1.1.1.25</ecNumber>
    </recommendedName>
</protein>
<dbReference type="NCBIfam" id="TIGR00507">
    <property type="entry name" value="aroE"/>
    <property type="match status" value="1"/>
</dbReference>
<proteinExistence type="inferred from homology"/>
<feature type="binding site" evidence="8">
    <location>
        <position position="264"/>
    </location>
    <ligand>
        <name>shikimate</name>
        <dbReference type="ChEBI" id="CHEBI:36208"/>
    </ligand>
</feature>
<evidence type="ECO:0000259" key="9">
    <source>
        <dbReference type="Pfam" id="PF01488"/>
    </source>
</evidence>
<keyword evidence="4 8" id="KW-0521">NADP</keyword>
<reference evidence="13" key="1">
    <citation type="journal article" date="2018" name="Sci. Rep.">
        <title>Lignite coal burning seam in the remote Altai Mountains harbors a hydrogen-driven thermophilic microbial community.</title>
        <authorList>
            <person name="Kadnikov V.V."/>
            <person name="Mardanov A.V."/>
            <person name="Ivasenko D.A."/>
            <person name="Antsiferov D.V."/>
            <person name="Beletsky A.V."/>
            <person name="Karnachuk O.V."/>
            <person name="Ravin N.V."/>
        </authorList>
    </citation>
    <scope>NUCLEOTIDE SEQUENCE [LARGE SCALE GENOMIC DNA]</scope>
</reference>
<comment type="similarity">
    <text evidence="8">Belongs to the shikimate dehydrogenase family.</text>
</comment>
<comment type="catalytic activity">
    <reaction evidence="7 8">
        <text>shikimate + NADP(+) = 3-dehydroshikimate + NADPH + H(+)</text>
        <dbReference type="Rhea" id="RHEA:17737"/>
        <dbReference type="ChEBI" id="CHEBI:15378"/>
        <dbReference type="ChEBI" id="CHEBI:16630"/>
        <dbReference type="ChEBI" id="CHEBI:36208"/>
        <dbReference type="ChEBI" id="CHEBI:57783"/>
        <dbReference type="ChEBI" id="CHEBI:58349"/>
        <dbReference type="EC" id="1.1.1.25"/>
    </reaction>
</comment>
<feature type="binding site" evidence="8">
    <location>
        <begin position="165"/>
        <end position="170"/>
    </location>
    <ligand>
        <name>NADP(+)</name>
        <dbReference type="ChEBI" id="CHEBI:58349"/>
    </ligand>
</feature>
<feature type="binding site" evidence="8">
    <location>
        <begin position="29"/>
        <end position="31"/>
    </location>
    <ligand>
        <name>shikimate</name>
        <dbReference type="ChEBI" id="CHEBI:36208"/>
    </ligand>
</feature>
<sequence>MDAMKEDGFTYINGETVLYALFGSPVGHSLSPLMQTSAFRASGKNAVYLAFDVEPSKLEGAVAAIRALGIRGANVTIPHKEAIIPYLDALDESAKRYGAVNTLAWRDGKLTGFNTDGEGYIRSLEELFIIDWPNQHVALLGTGGAIRSVAIALAEKGVGSIVLINRTEERAERLKEELLTFYPNVTVERWSNRRQVIADRTLVVNGTPLGMVPRTDESPLPKEALHEGLIVSDLVYNPYKTRLLLEAERAGARVHPGLGMLVYQGALAYERWMGEKAPVATMYEVVRRELYRHPC</sequence>
<feature type="active site" description="Proton acceptor" evidence="8">
    <location>
        <position position="80"/>
    </location>
</feature>
<evidence type="ECO:0000256" key="4">
    <source>
        <dbReference type="ARBA" id="ARBA00022857"/>
    </source>
</evidence>
<feature type="binding site" evidence="8">
    <location>
        <position position="92"/>
    </location>
    <ligand>
        <name>NADP(+)</name>
        <dbReference type="ChEBI" id="CHEBI:58349"/>
    </ligand>
</feature>
<feature type="domain" description="Quinate/shikimate 5-dehydrogenase/glutamyl-tRNA reductase" evidence="9">
    <location>
        <begin position="132"/>
        <end position="180"/>
    </location>
</feature>
<dbReference type="AlphaFoldDB" id="A0A2R6XXX8"/>
<feature type="domain" description="SDH C-terminal" evidence="11">
    <location>
        <begin position="257"/>
        <end position="287"/>
    </location>
</feature>
<dbReference type="GO" id="GO:0019632">
    <property type="term" value="P:shikimate metabolic process"/>
    <property type="evidence" value="ECO:0007669"/>
    <property type="project" value="InterPro"/>
</dbReference>
<dbReference type="Pfam" id="PF18317">
    <property type="entry name" value="SDH_C"/>
    <property type="match status" value="1"/>
</dbReference>